<dbReference type="OrthoDB" id="4347at2759"/>
<dbReference type="GO" id="GO:0005737">
    <property type="term" value="C:cytoplasm"/>
    <property type="evidence" value="ECO:0007669"/>
    <property type="project" value="TreeGrafter"/>
</dbReference>
<gene>
    <name evidence="1" type="ORF">BJ508DRAFT_319991</name>
</gene>
<organism evidence="1 2">
    <name type="scientific">Ascobolus immersus RN42</name>
    <dbReference type="NCBI Taxonomy" id="1160509"/>
    <lineage>
        <taxon>Eukaryota</taxon>
        <taxon>Fungi</taxon>
        <taxon>Dikarya</taxon>
        <taxon>Ascomycota</taxon>
        <taxon>Pezizomycotina</taxon>
        <taxon>Pezizomycetes</taxon>
        <taxon>Pezizales</taxon>
        <taxon>Ascobolaceae</taxon>
        <taxon>Ascobolus</taxon>
    </lineage>
</organism>
<dbReference type="PANTHER" id="PTHR28110">
    <property type="entry name" value="TRANSMEMBRANE PROTEIN"/>
    <property type="match status" value="1"/>
</dbReference>
<proteinExistence type="predicted"/>
<reference evidence="1 2" key="1">
    <citation type="journal article" date="2018" name="Nat. Ecol. Evol.">
        <title>Pezizomycetes genomes reveal the molecular basis of ectomycorrhizal truffle lifestyle.</title>
        <authorList>
            <person name="Murat C."/>
            <person name="Payen T."/>
            <person name="Noel B."/>
            <person name="Kuo A."/>
            <person name="Morin E."/>
            <person name="Chen J."/>
            <person name="Kohler A."/>
            <person name="Krizsan K."/>
            <person name="Balestrini R."/>
            <person name="Da Silva C."/>
            <person name="Montanini B."/>
            <person name="Hainaut M."/>
            <person name="Levati E."/>
            <person name="Barry K.W."/>
            <person name="Belfiori B."/>
            <person name="Cichocki N."/>
            <person name="Clum A."/>
            <person name="Dockter R.B."/>
            <person name="Fauchery L."/>
            <person name="Guy J."/>
            <person name="Iotti M."/>
            <person name="Le Tacon F."/>
            <person name="Lindquist E.A."/>
            <person name="Lipzen A."/>
            <person name="Malagnac F."/>
            <person name="Mello A."/>
            <person name="Molinier V."/>
            <person name="Miyauchi S."/>
            <person name="Poulain J."/>
            <person name="Riccioni C."/>
            <person name="Rubini A."/>
            <person name="Sitrit Y."/>
            <person name="Splivallo R."/>
            <person name="Traeger S."/>
            <person name="Wang M."/>
            <person name="Zifcakova L."/>
            <person name="Wipf D."/>
            <person name="Zambonelli A."/>
            <person name="Paolocci F."/>
            <person name="Nowrousian M."/>
            <person name="Ottonello S."/>
            <person name="Baldrian P."/>
            <person name="Spatafora J.W."/>
            <person name="Henrissat B."/>
            <person name="Nagy L.G."/>
            <person name="Aury J.M."/>
            <person name="Wincker P."/>
            <person name="Grigoriev I.V."/>
            <person name="Bonfante P."/>
            <person name="Martin F.M."/>
        </authorList>
    </citation>
    <scope>NUCLEOTIDE SEQUENCE [LARGE SCALE GENOMIC DNA]</scope>
    <source>
        <strain evidence="1 2">RN42</strain>
    </source>
</reference>
<dbReference type="EMBL" id="ML120002">
    <property type="protein sequence ID" value="RPA70952.1"/>
    <property type="molecule type" value="Genomic_DNA"/>
</dbReference>
<dbReference type="Proteomes" id="UP000275078">
    <property type="component" value="Unassembled WGS sequence"/>
</dbReference>
<dbReference type="InterPro" id="IPR055323">
    <property type="entry name" value="C57A10.07/YOR238W"/>
</dbReference>
<accession>A0A3N4H802</accession>
<evidence type="ECO:0000313" key="2">
    <source>
        <dbReference type="Proteomes" id="UP000275078"/>
    </source>
</evidence>
<protein>
    <recommendedName>
        <fullName evidence="3">DUF218 domain-containing protein</fullName>
    </recommendedName>
</protein>
<dbReference type="AlphaFoldDB" id="A0A3N4H802"/>
<keyword evidence="2" id="KW-1185">Reference proteome</keyword>
<dbReference type="PANTHER" id="PTHR28110:SF1">
    <property type="entry name" value="TRANSMEMBRANE PROTEIN"/>
    <property type="match status" value="1"/>
</dbReference>
<name>A0A3N4H802_ASCIM</name>
<evidence type="ECO:0000313" key="1">
    <source>
        <dbReference type="EMBL" id="RPA70952.1"/>
    </source>
</evidence>
<evidence type="ECO:0008006" key="3">
    <source>
        <dbReference type="Google" id="ProtNLM"/>
    </source>
</evidence>
<sequence length="212" mass="24011">MKGEGPTYVKHIKAGVEAALKDKEALLVFSGGETEESVGPRSEGGSYFELADALGLITEELLPRVTTEWHALDSYQNLLFSIARFHEYTNNYPSKITVISHDFKKHRFVDVHRKAVGFPEERFEFIGIDPPVMSTDAAEGVKKSEGKTVEQWEADPYACDETGVLVEKRKTRGWSRRGDGYWDRCEEMRELLTFCPSGGVKWFEGSLPWRKG</sequence>